<dbReference type="AlphaFoldDB" id="A0A8J2HEQ8"/>
<evidence type="ECO:0000313" key="2">
    <source>
        <dbReference type="Proteomes" id="UP000786811"/>
    </source>
</evidence>
<dbReference type="OrthoDB" id="7700372at2759"/>
<organism evidence="1 2">
    <name type="scientific">Cotesia congregata</name>
    <name type="common">Parasitoid wasp</name>
    <name type="synonym">Apanteles congregatus</name>
    <dbReference type="NCBI Taxonomy" id="51543"/>
    <lineage>
        <taxon>Eukaryota</taxon>
        <taxon>Metazoa</taxon>
        <taxon>Ecdysozoa</taxon>
        <taxon>Arthropoda</taxon>
        <taxon>Hexapoda</taxon>
        <taxon>Insecta</taxon>
        <taxon>Pterygota</taxon>
        <taxon>Neoptera</taxon>
        <taxon>Endopterygota</taxon>
        <taxon>Hymenoptera</taxon>
        <taxon>Apocrita</taxon>
        <taxon>Ichneumonoidea</taxon>
        <taxon>Braconidae</taxon>
        <taxon>Microgastrinae</taxon>
        <taxon>Cotesia</taxon>
    </lineage>
</organism>
<sequence>MYVLIERQSAGTTSDPAAHIPTQRLLTISPVEIGHPGSNVFVNQQQWDTATAQNSYTTMGISLVRALFEEDVLLASNLRGSSSRSDTNAARRPGLNSVILAVIEG</sequence>
<gene>
    <name evidence="1" type="ORF">HICCMSTLAB_LOCUS8313</name>
</gene>
<dbReference type="Proteomes" id="UP000786811">
    <property type="component" value="Unassembled WGS sequence"/>
</dbReference>
<comment type="caution">
    <text evidence="1">The sequence shown here is derived from an EMBL/GenBank/DDBJ whole genome shotgun (WGS) entry which is preliminary data.</text>
</comment>
<reference evidence="1" key="1">
    <citation type="submission" date="2021-04" db="EMBL/GenBank/DDBJ databases">
        <authorList>
            <person name="Chebbi M.A.C M."/>
        </authorList>
    </citation>
    <scope>NUCLEOTIDE SEQUENCE</scope>
</reference>
<dbReference type="Gene3D" id="1.10.10.2590">
    <property type="entry name" value="BEN domain"/>
    <property type="match status" value="1"/>
</dbReference>
<protein>
    <submittedName>
        <fullName evidence="1">Uncharacterized protein</fullName>
    </submittedName>
</protein>
<proteinExistence type="predicted"/>
<accession>A0A8J2HEQ8</accession>
<keyword evidence="2" id="KW-1185">Reference proteome</keyword>
<evidence type="ECO:0000313" key="1">
    <source>
        <dbReference type="EMBL" id="CAG5096645.1"/>
    </source>
</evidence>
<dbReference type="EMBL" id="CAJNRD030001121">
    <property type="protein sequence ID" value="CAG5096645.1"/>
    <property type="molecule type" value="Genomic_DNA"/>
</dbReference>
<name>A0A8J2HEQ8_COTCN</name>